<proteinExistence type="predicted"/>
<dbReference type="RefSeq" id="XP_065959414.1">
    <property type="nucleotide sequence ID" value="XM_066104850.1"/>
</dbReference>
<organism evidence="1 2">
    <name type="scientific">Pyrenophora tritici-repentis</name>
    <dbReference type="NCBI Taxonomy" id="45151"/>
    <lineage>
        <taxon>Eukaryota</taxon>
        <taxon>Fungi</taxon>
        <taxon>Dikarya</taxon>
        <taxon>Ascomycota</taxon>
        <taxon>Pezizomycotina</taxon>
        <taxon>Dothideomycetes</taxon>
        <taxon>Pleosporomycetidae</taxon>
        <taxon>Pleosporales</taxon>
        <taxon>Pleosporineae</taxon>
        <taxon>Pleosporaceae</taxon>
        <taxon>Pyrenophora</taxon>
    </lineage>
</organism>
<dbReference type="AlphaFoldDB" id="A0A5M9KXI8"/>
<sequence length="108" mass="12216">MKIIFHTVSALVMVSQVLAADYVGPLDPPRFGCCDPNHRREGTFRQSDGTCRVGIEHCCFLRDGTDQCWQYDVYTEGVGNLQWNTGGRCNNDPDAHPVWTVDWNRPCP</sequence>
<evidence type="ECO:0000313" key="2">
    <source>
        <dbReference type="Proteomes" id="UP000245464"/>
    </source>
</evidence>
<dbReference type="EMBL" id="NQIK02000010">
    <property type="protein sequence ID" value="KAF7565580.1"/>
    <property type="molecule type" value="Genomic_DNA"/>
</dbReference>
<gene>
    <name evidence="1" type="ORF">PtrM4_050140</name>
</gene>
<protein>
    <submittedName>
        <fullName evidence="1">Uncharacterized protein</fullName>
    </submittedName>
</protein>
<evidence type="ECO:0000313" key="1">
    <source>
        <dbReference type="EMBL" id="KAF7565580.1"/>
    </source>
</evidence>
<reference evidence="1" key="1">
    <citation type="journal article" date="2018" name="BMC Genomics">
        <title>Comparative genomics of the wheat fungal pathogen Pyrenophora tritici-repentis reveals chromosomal variations and genome plasticity.</title>
        <authorList>
            <person name="Moolhuijzen P."/>
            <person name="See P.T."/>
            <person name="Hane J.K."/>
            <person name="Shi G."/>
            <person name="Liu Z."/>
            <person name="Oliver R.P."/>
            <person name="Moffat C.S."/>
        </authorList>
    </citation>
    <scope>NUCLEOTIDE SEQUENCE [LARGE SCALE GENOMIC DNA]</scope>
    <source>
        <strain evidence="1">M4</strain>
    </source>
</reference>
<dbReference type="Proteomes" id="UP000245464">
    <property type="component" value="Chromosome 10"/>
</dbReference>
<accession>A0A5M9KXI8</accession>
<comment type="caution">
    <text evidence="1">The sequence shown here is derived from an EMBL/GenBank/DDBJ whole genome shotgun (WGS) entry which is preliminary data.</text>
</comment>
<name>A0A5M9KXI8_9PLEO</name>
<dbReference type="GeneID" id="6344776"/>
<dbReference type="KEGG" id="ptrr:6344776"/>